<feature type="domain" description="PIG-P" evidence="6">
    <location>
        <begin position="1"/>
        <end position="54"/>
    </location>
</feature>
<dbReference type="Pfam" id="PF08510">
    <property type="entry name" value="PIG-P"/>
    <property type="match status" value="1"/>
</dbReference>
<evidence type="ECO:0000259" key="6">
    <source>
        <dbReference type="Pfam" id="PF08510"/>
    </source>
</evidence>
<evidence type="ECO:0000256" key="1">
    <source>
        <dbReference type="ARBA" id="ARBA00004141"/>
    </source>
</evidence>
<sequence length="81" mass="9238">LPQRYWAVTIPIFLLSVLAIFAFLIYPNLGLFMTPDVNDLRTIRDCVGSRKKRKNRLSSSGHGDVTECTCVNKKTCLRSDY</sequence>
<evidence type="ECO:0000256" key="3">
    <source>
        <dbReference type="ARBA" id="ARBA00022989"/>
    </source>
</evidence>
<dbReference type="Proteomes" id="UP000292052">
    <property type="component" value="Unassembled WGS sequence"/>
</dbReference>
<dbReference type="STRING" id="1661398.A0A482WC76"/>
<comment type="caution">
    <text evidence="7">The sequence shown here is derived from an EMBL/GenBank/DDBJ whole genome shotgun (WGS) entry which is preliminary data.</text>
</comment>
<proteinExistence type="predicted"/>
<name>A0A482WC76_ASBVE</name>
<dbReference type="GO" id="GO:0016020">
    <property type="term" value="C:membrane"/>
    <property type="evidence" value="ECO:0007669"/>
    <property type="project" value="UniProtKB-SubCell"/>
</dbReference>
<evidence type="ECO:0000313" key="8">
    <source>
        <dbReference type="Proteomes" id="UP000292052"/>
    </source>
</evidence>
<evidence type="ECO:0000313" key="7">
    <source>
        <dbReference type="EMBL" id="RZC42760.1"/>
    </source>
</evidence>
<dbReference type="AlphaFoldDB" id="A0A482WC76"/>
<feature type="non-terminal residue" evidence="7">
    <location>
        <position position="81"/>
    </location>
</feature>
<comment type="subcellular location">
    <subcellularLocation>
        <location evidence="1">Membrane</location>
        <topology evidence="1">Multi-pass membrane protein</topology>
    </subcellularLocation>
</comment>
<evidence type="ECO:0000256" key="2">
    <source>
        <dbReference type="ARBA" id="ARBA00022692"/>
    </source>
</evidence>
<evidence type="ECO:0000256" key="5">
    <source>
        <dbReference type="SAM" id="Phobius"/>
    </source>
</evidence>
<dbReference type="EMBL" id="QDEB01005255">
    <property type="protein sequence ID" value="RZC42760.1"/>
    <property type="molecule type" value="Genomic_DNA"/>
</dbReference>
<reference evidence="7 8" key="1">
    <citation type="submission" date="2017-03" db="EMBL/GenBank/DDBJ databases">
        <title>Genome of the blue death feigning beetle - Asbolus verrucosus.</title>
        <authorList>
            <person name="Rider S.D."/>
        </authorList>
    </citation>
    <scope>NUCLEOTIDE SEQUENCE [LARGE SCALE GENOMIC DNA]</scope>
    <source>
        <strain evidence="7">Butters</strain>
        <tissue evidence="7">Head and leg muscle</tissue>
    </source>
</reference>
<keyword evidence="2 5" id="KW-0812">Transmembrane</keyword>
<keyword evidence="4 5" id="KW-0472">Membrane</keyword>
<keyword evidence="8" id="KW-1185">Reference proteome</keyword>
<protein>
    <submittedName>
        <fullName evidence="7">PIG-P domain containing protein</fullName>
    </submittedName>
</protein>
<gene>
    <name evidence="7" type="ORF">BDFB_015304</name>
</gene>
<accession>A0A482WC76</accession>
<keyword evidence="3 5" id="KW-1133">Transmembrane helix</keyword>
<feature type="transmembrane region" description="Helical" evidence="5">
    <location>
        <begin position="6"/>
        <end position="26"/>
    </location>
</feature>
<evidence type="ECO:0000256" key="4">
    <source>
        <dbReference type="ARBA" id="ARBA00023136"/>
    </source>
</evidence>
<organism evidence="7 8">
    <name type="scientific">Asbolus verrucosus</name>
    <name type="common">Desert ironclad beetle</name>
    <dbReference type="NCBI Taxonomy" id="1661398"/>
    <lineage>
        <taxon>Eukaryota</taxon>
        <taxon>Metazoa</taxon>
        <taxon>Ecdysozoa</taxon>
        <taxon>Arthropoda</taxon>
        <taxon>Hexapoda</taxon>
        <taxon>Insecta</taxon>
        <taxon>Pterygota</taxon>
        <taxon>Neoptera</taxon>
        <taxon>Endopterygota</taxon>
        <taxon>Coleoptera</taxon>
        <taxon>Polyphaga</taxon>
        <taxon>Cucujiformia</taxon>
        <taxon>Tenebrionidae</taxon>
        <taxon>Pimeliinae</taxon>
        <taxon>Asbolus</taxon>
    </lineage>
</organism>
<dbReference type="InterPro" id="IPR013717">
    <property type="entry name" value="PIG-P"/>
</dbReference>
<dbReference type="OrthoDB" id="690928at2759"/>
<feature type="non-terminal residue" evidence="7">
    <location>
        <position position="1"/>
    </location>
</feature>